<name>A0A5D2NHJ2_GOSTO</name>
<organism evidence="1 2">
    <name type="scientific">Gossypium tomentosum</name>
    <name type="common">Hawaiian cotton</name>
    <name type="synonym">Gossypium sandvicense</name>
    <dbReference type="NCBI Taxonomy" id="34277"/>
    <lineage>
        <taxon>Eukaryota</taxon>
        <taxon>Viridiplantae</taxon>
        <taxon>Streptophyta</taxon>
        <taxon>Embryophyta</taxon>
        <taxon>Tracheophyta</taxon>
        <taxon>Spermatophyta</taxon>
        <taxon>Magnoliopsida</taxon>
        <taxon>eudicotyledons</taxon>
        <taxon>Gunneridae</taxon>
        <taxon>Pentapetalae</taxon>
        <taxon>rosids</taxon>
        <taxon>malvids</taxon>
        <taxon>Malvales</taxon>
        <taxon>Malvaceae</taxon>
        <taxon>Malvoideae</taxon>
        <taxon>Gossypium</taxon>
    </lineage>
</organism>
<keyword evidence="2" id="KW-1185">Reference proteome</keyword>
<evidence type="ECO:0000313" key="2">
    <source>
        <dbReference type="Proteomes" id="UP000322667"/>
    </source>
</evidence>
<dbReference type="AlphaFoldDB" id="A0A5D2NHJ2"/>
<dbReference type="Proteomes" id="UP000322667">
    <property type="component" value="Chromosome A11"/>
</dbReference>
<dbReference type="EMBL" id="CM017620">
    <property type="protein sequence ID" value="TYI03106.1"/>
    <property type="molecule type" value="Genomic_DNA"/>
</dbReference>
<proteinExistence type="predicted"/>
<gene>
    <name evidence="1" type="ORF">ES332_A11G313500v1</name>
</gene>
<protein>
    <submittedName>
        <fullName evidence="1">Uncharacterized protein</fullName>
    </submittedName>
</protein>
<sequence length="105" mass="11858">MGVATNPFYLENPALSFSLLGFQTHPRTVADLSLFRRGRWSERPRLTFLKATPFQPKKTKRRRPLSPLFGFDFNGGEENSDGATTGWFRCQRSIRDMGSGTRGGC</sequence>
<evidence type="ECO:0000313" key="1">
    <source>
        <dbReference type="EMBL" id="TYI03106.1"/>
    </source>
</evidence>
<accession>A0A5D2NHJ2</accession>
<reference evidence="1 2" key="1">
    <citation type="submission" date="2019-07" db="EMBL/GenBank/DDBJ databases">
        <title>WGS assembly of Gossypium tomentosum.</title>
        <authorList>
            <person name="Chen Z.J."/>
            <person name="Sreedasyam A."/>
            <person name="Ando A."/>
            <person name="Song Q."/>
            <person name="De L."/>
            <person name="Hulse-Kemp A."/>
            <person name="Ding M."/>
            <person name="Ye W."/>
            <person name="Kirkbride R."/>
            <person name="Jenkins J."/>
            <person name="Plott C."/>
            <person name="Lovell J."/>
            <person name="Lin Y.-M."/>
            <person name="Vaughn R."/>
            <person name="Liu B."/>
            <person name="Li W."/>
            <person name="Simpson S."/>
            <person name="Scheffler B."/>
            <person name="Saski C."/>
            <person name="Grover C."/>
            <person name="Hu G."/>
            <person name="Conover J."/>
            <person name="Carlson J."/>
            <person name="Shu S."/>
            <person name="Boston L."/>
            <person name="Williams M."/>
            <person name="Peterson D."/>
            <person name="Mcgee K."/>
            <person name="Jones D."/>
            <person name="Wendel J."/>
            <person name="Stelly D."/>
            <person name="Grimwood J."/>
            <person name="Schmutz J."/>
        </authorList>
    </citation>
    <scope>NUCLEOTIDE SEQUENCE [LARGE SCALE GENOMIC DNA]</scope>
    <source>
        <strain evidence="1">7179.01</strain>
    </source>
</reference>